<comment type="caution">
    <text evidence="2">The sequence shown here is derived from an EMBL/GenBank/DDBJ whole genome shotgun (WGS) entry which is preliminary data.</text>
</comment>
<name>A0A1F7X8V5_9BACT</name>
<dbReference type="AlphaFoldDB" id="A0A1F7X8V5"/>
<feature type="domain" description="DUF5680" evidence="1">
    <location>
        <begin position="48"/>
        <end position="151"/>
    </location>
</feature>
<evidence type="ECO:0000313" key="2">
    <source>
        <dbReference type="EMBL" id="OGM11431.1"/>
    </source>
</evidence>
<organism evidence="2 3">
    <name type="scientific">Candidatus Woesebacteria bacterium RBG_16_34_12</name>
    <dbReference type="NCBI Taxonomy" id="1802480"/>
    <lineage>
        <taxon>Bacteria</taxon>
        <taxon>Candidatus Woeseibacteriota</taxon>
    </lineage>
</organism>
<dbReference type="Proteomes" id="UP000177053">
    <property type="component" value="Unassembled WGS sequence"/>
</dbReference>
<sequence length="155" mass="17896">MSKELLLSEFLVESNKAGYAGGDSKKWTKEKDGSTTIVFESGPWKSHDNFFGGEPYGGRIIVTKEGKPYWIMIYYGWVKEGIDPKEIYPILQEALKEMPDEHPFRGPEEFKKDNYTYKNKWEGDVERYSGEEEIVKGSDLVYKANYMGGLVDQRK</sequence>
<evidence type="ECO:0000259" key="1">
    <source>
        <dbReference type="Pfam" id="PF18931"/>
    </source>
</evidence>
<dbReference type="Pfam" id="PF18931">
    <property type="entry name" value="DUF5680"/>
    <property type="match status" value="1"/>
</dbReference>
<protein>
    <recommendedName>
        <fullName evidence="1">DUF5680 domain-containing protein</fullName>
    </recommendedName>
</protein>
<dbReference type="InterPro" id="IPR043735">
    <property type="entry name" value="DUF5680"/>
</dbReference>
<dbReference type="EMBL" id="MGFS01000017">
    <property type="protein sequence ID" value="OGM11431.1"/>
    <property type="molecule type" value="Genomic_DNA"/>
</dbReference>
<accession>A0A1F7X8V5</accession>
<gene>
    <name evidence="2" type="ORF">A2Z22_00940</name>
</gene>
<proteinExistence type="predicted"/>
<evidence type="ECO:0000313" key="3">
    <source>
        <dbReference type="Proteomes" id="UP000177053"/>
    </source>
</evidence>
<reference evidence="2 3" key="1">
    <citation type="journal article" date="2016" name="Nat. Commun.">
        <title>Thousands of microbial genomes shed light on interconnected biogeochemical processes in an aquifer system.</title>
        <authorList>
            <person name="Anantharaman K."/>
            <person name="Brown C.T."/>
            <person name="Hug L.A."/>
            <person name="Sharon I."/>
            <person name="Castelle C.J."/>
            <person name="Probst A.J."/>
            <person name="Thomas B.C."/>
            <person name="Singh A."/>
            <person name="Wilkins M.J."/>
            <person name="Karaoz U."/>
            <person name="Brodie E.L."/>
            <person name="Williams K.H."/>
            <person name="Hubbard S.S."/>
            <person name="Banfield J.F."/>
        </authorList>
    </citation>
    <scope>NUCLEOTIDE SEQUENCE [LARGE SCALE GENOMIC DNA]</scope>
</reference>